<dbReference type="Proteomes" id="UP001177021">
    <property type="component" value="Unassembled WGS sequence"/>
</dbReference>
<reference evidence="1" key="1">
    <citation type="submission" date="2023-10" db="EMBL/GenBank/DDBJ databases">
        <authorList>
            <person name="Rodriguez Cubillos JULIANA M."/>
            <person name="De Vega J."/>
        </authorList>
    </citation>
    <scope>NUCLEOTIDE SEQUENCE</scope>
</reference>
<comment type="caution">
    <text evidence="1">The sequence shown here is derived from an EMBL/GenBank/DDBJ whole genome shotgun (WGS) entry which is preliminary data.</text>
</comment>
<protein>
    <submittedName>
        <fullName evidence="1">Uncharacterized protein</fullName>
    </submittedName>
</protein>
<gene>
    <name evidence="1" type="ORF">MILVUS5_LOCUS29951</name>
</gene>
<proteinExistence type="predicted"/>
<accession>A0ACB0L6P9</accession>
<evidence type="ECO:0000313" key="1">
    <source>
        <dbReference type="EMBL" id="CAJ2664836.1"/>
    </source>
</evidence>
<name>A0ACB0L6P9_TRIPR</name>
<dbReference type="EMBL" id="CASHSV030000409">
    <property type="protein sequence ID" value="CAJ2664836.1"/>
    <property type="molecule type" value="Genomic_DNA"/>
</dbReference>
<sequence length="79" mass="8486">MASKTTSLIGVALILFVISLCTIKLVGDSELHSRSYEMASSRRLLGESNLINQNKQAFDKPHGGNYGPRKGSNKGHGSP</sequence>
<organism evidence="1 2">
    <name type="scientific">Trifolium pratense</name>
    <name type="common">Red clover</name>
    <dbReference type="NCBI Taxonomy" id="57577"/>
    <lineage>
        <taxon>Eukaryota</taxon>
        <taxon>Viridiplantae</taxon>
        <taxon>Streptophyta</taxon>
        <taxon>Embryophyta</taxon>
        <taxon>Tracheophyta</taxon>
        <taxon>Spermatophyta</taxon>
        <taxon>Magnoliopsida</taxon>
        <taxon>eudicotyledons</taxon>
        <taxon>Gunneridae</taxon>
        <taxon>Pentapetalae</taxon>
        <taxon>rosids</taxon>
        <taxon>fabids</taxon>
        <taxon>Fabales</taxon>
        <taxon>Fabaceae</taxon>
        <taxon>Papilionoideae</taxon>
        <taxon>50 kb inversion clade</taxon>
        <taxon>NPAAA clade</taxon>
        <taxon>Hologalegina</taxon>
        <taxon>IRL clade</taxon>
        <taxon>Trifolieae</taxon>
        <taxon>Trifolium</taxon>
    </lineage>
</organism>
<evidence type="ECO:0000313" key="2">
    <source>
        <dbReference type="Proteomes" id="UP001177021"/>
    </source>
</evidence>
<keyword evidence="2" id="KW-1185">Reference proteome</keyword>